<feature type="compositionally biased region" description="Acidic residues" evidence="1">
    <location>
        <begin position="167"/>
        <end position="183"/>
    </location>
</feature>
<protein>
    <submittedName>
        <fullName evidence="2">Uncharacterized protein</fullName>
    </submittedName>
</protein>
<feature type="region of interest" description="Disordered" evidence="1">
    <location>
        <begin position="133"/>
        <end position="183"/>
    </location>
</feature>
<evidence type="ECO:0000313" key="2">
    <source>
        <dbReference type="EMBL" id="MFD2457581.1"/>
    </source>
</evidence>
<organism evidence="2 3">
    <name type="scientific">Amycolatopsis samaneae</name>
    <dbReference type="NCBI Taxonomy" id="664691"/>
    <lineage>
        <taxon>Bacteria</taxon>
        <taxon>Bacillati</taxon>
        <taxon>Actinomycetota</taxon>
        <taxon>Actinomycetes</taxon>
        <taxon>Pseudonocardiales</taxon>
        <taxon>Pseudonocardiaceae</taxon>
        <taxon>Amycolatopsis</taxon>
    </lineage>
</organism>
<reference evidence="3" key="1">
    <citation type="journal article" date="2019" name="Int. J. Syst. Evol. Microbiol.">
        <title>The Global Catalogue of Microorganisms (GCM) 10K type strain sequencing project: providing services to taxonomists for standard genome sequencing and annotation.</title>
        <authorList>
            <consortium name="The Broad Institute Genomics Platform"/>
            <consortium name="The Broad Institute Genome Sequencing Center for Infectious Disease"/>
            <person name="Wu L."/>
            <person name="Ma J."/>
        </authorList>
    </citation>
    <scope>NUCLEOTIDE SEQUENCE [LARGE SCALE GENOMIC DNA]</scope>
    <source>
        <strain evidence="3">CGMCC 4.7643</strain>
    </source>
</reference>
<dbReference type="RefSeq" id="WP_345389027.1">
    <property type="nucleotide sequence ID" value="NZ_BAABHG010000003.1"/>
</dbReference>
<evidence type="ECO:0000256" key="1">
    <source>
        <dbReference type="SAM" id="MobiDB-lite"/>
    </source>
</evidence>
<keyword evidence="3" id="KW-1185">Reference proteome</keyword>
<accession>A0ABW5G7V2</accession>
<feature type="compositionally biased region" description="Low complexity" evidence="1">
    <location>
        <begin position="143"/>
        <end position="157"/>
    </location>
</feature>
<dbReference type="EMBL" id="JBHUKU010000002">
    <property type="protein sequence ID" value="MFD2457581.1"/>
    <property type="molecule type" value="Genomic_DNA"/>
</dbReference>
<gene>
    <name evidence="2" type="ORF">ACFSYJ_03175</name>
</gene>
<dbReference type="Proteomes" id="UP001597419">
    <property type="component" value="Unassembled WGS sequence"/>
</dbReference>
<comment type="caution">
    <text evidence="2">The sequence shown here is derived from an EMBL/GenBank/DDBJ whole genome shotgun (WGS) entry which is preliminary data.</text>
</comment>
<sequence length="183" mass="20630">MRPTITINEANTRVEDYASRAVKALPSQAKLTLTYEERHGDCSDPTDHGPKNRVVANRSYQVLGLDSKEIPSYFAMLRSWWLANNFRVLDETPPNEFLWVENNADGFQMTLKANFKGEIYLLAGSPCVWPNGTPEATAAGQNPAEQVVAQQAPAPKSAPRRRPAADEYIEDFDQTDWTDEQHY</sequence>
<name>A0ABW5G7V2_9PSEU</name>
<proteinExistence type="predicted"/>
<evidence type="ECO:0000313" key="3">
    <source>
        <dbReference type="Proteomes" id="UP001597419"/>
    </source>
</evidence>